<sequence>IFVSEQVGSPIKLYRELRDRLNGGMLCAMEQGDISYSHDANVRKPNKEFTIAPKHSIIHEIKAA</sequence>
<gene>
    <name evidence="1" type="ORF">ALEPTO_LOCUS12690</name>
</gene>
<feature type="non-terminal residue" evidence="1">
    <location>
        <position position="1"/>
    </location>
</feature>
<dbReference type="AlphaFoldDB" id="A0A9N9IGD4"/>
<dbReference type="Proteomes" id="UP000789508">
    <property type="component" value="Unassembled WGS sequence"/>
</dbReference>
<organism evidence="1 2">
    <name type="scientific">Ambispora leptoticha</name>
    <dbReference type="NCBI Taxonomy" id="144679"/>
    <lineage>
        <taxon>Eukaryota</taxon>
        <taxon>Fungi</taxon>
        <taxon>Fungi incertae sedis</taxon>
        <taxon>Mucoromycota</taxon>
        <taxon>Glomeromycotina</taxon>
        <taxon>Glomeromycetes</taxon>
        <taxon>Archaeosporales</taxon>
        <taxon>Ambisporaceae</taxon>
        <taxon>Ambispora</taxon>
    </lineage>
</organism>
<dbReference type="EMBL" id="CAJVPS010031398">
    <property type="protein sequence ID" value="CAG8733065.1"/>
    <property type="molecule type" value="Genomic_DNA"/>
</dbReference>
<protein>
    <submittedName>
        <fullName evidence="1">1304_t:CDS:1</fullName>
    </submittedName>
</protein>
<reference evidence="1" key="1">
    <citation type="submission" date="2021-06" db="EMBL/GenBank/DDBJ databases">
        <authorList>
            <person name="Kallberg Y."/>
            <person name="Tangrot J."/>
            <person name="Rosling A."/>
        </authorList>
    </citation>
    <scope>NUCLEOTIDE SEQUENCE</scope>
    <source>
        <strain evidence="1">FL130A</strain>
    </source>
</reference>
<accession>A0A9N9IGD4</accession>
<evidence type="ECO:0000313" key="2">
    <source>
        <dbReference type="Proteomes" id="UP000789508"/>
    </source>
</evidence>
<name>A0A9N9IGD4_9GLOM</name>
<keyword evidence="2" id="KW-1185">Reference proteome</keyword>
<evidence type="ECO:0000313" key="1">
    <source>
        <dbReference type="EMBL" id="CAG8733065.1"/>
    </source>
</evidence>
<proteinExistence type="predicted"/>
<comment type="caution">
    <text evidence="1">The sequence shown here is derived from an EMBL/GenBank/DDBJ whole genome shotgun (WGS) entry which is preliminary data.</text>
</comment>
<feature type="non-terminal residue" evidence="1">
    <location>
        <position position="64"/>
    </location>
</feature>